<name>A0ABP9LBI2_9GAMM</name>
<dbReference type="Proteomes" id="UP001501083">
    <property type="component" value="Unassembled WGS sequence"/>
</dbReference>
<feature type="chain" id="PRO_5045945757" evidence="1">
    <location>
        <begin position="21"/>
        <end position="174"/>
    </location>
</feature>
<organism evidence="3 4">
    <name type="scientific">Lysobacter panacisoli</name>
    <dbReference type="NCBI Taxonomy" id="1255263"/>
    <lineage>
        <taxon>Bacteria</taxon>
        <taxon>Pseudomonadati</taxon>
        <taxon>Pseudomonadota</taxon>
        <taxon>Gammaproteobacteria</taxon>
        <taxon>Lysobacterales</taxon>
        <taxon>Lysobacteraceae</taxon>
        <taxon>Lysobacter</taxon>
    </lineage>
</organism>
<accession>A0ABP9LBI2</accession>
<dbReference type="SMART" id="SM00754">
    <property type="entry name" value="CHRD"/>
    <property type="match status" value="1"/>
</dbReference>
<evidence type="ECO:0000313" key="4">
    <source>
        <dbReference type="Proteomes" id="UP001501083"/>
    </source>
</evidence>
<protein>
    <submittedName>
        <fullName evidence="3">CHRD domain-containing protein</fullName>
    </submittedName>
</protein>
<reference evidence="4" key="1">
    <citation type="journal article" date="2019" name="Int. J. Syst. Evol. Microbiol.">
        <title>The Global Catalogue of Microorganisms (GCM) 10K type strain sequencing project: providing services to taxonomists for standard genome sequencing and annotation.</title>
        <authorList>
            <consortium name="The Broad Institute Genomics Platform"/>
            <consortium name="The Broad Institute Genome Sequencing Center for Infectious Disease"/>
            <person name="Wu L."/>
            <person name="Ma J."/>
        </authorList>
    </citation>
    <scope>NUCLEOTIDE SEQUENCE [LARGE SCALE GENOMIC DNA]</scope>
    <source>
        <strain evidence="4">JCM 19212</strain>
    </source>
</reference>
<evidence type="ECO:0000259" key="2">
    <source>
        <dbReference type="SMART" id="SM00754"/>
    </source>
</evidence>
<keyword evidence="1" id="KW-0732">Signal</keyword>
<gene>
    <name evidence="3" type="ORF">GCM10025759_13280</name>
</gene>
<dbReference type="InterPro" id="IPR010895">
    <property type="entry name" value="CHRD"/>
</dbReference>
<dbReference type="EMBL" id="BAABKY010000002">
    <property type="protein sequence ID" value="GAA5072839.1"/>
    <property type="molecule type" value="Genomic_DNA"/>
</dbReference>
<sequence>MTRIAVLAIAVLLPATAFHAQDTRAENRQIRAVLEGSEEVPSIMTDGRGSFRARISHDGGAIYYELAYDELEGTVTQAHIHIGQKGVNGGIAAFLCSNLGNGPAGTQTCPAPPARITGVIVAANVIGPNAQGVAPGELDEVIRALREGVAYANVHSTLWPGGEIRSQLGHDHDD</sequence>
<dbReference type="Pfam" id="PF07452">
    <property type="entry name" value="CHRD"/>
    <property type="match status" value="1"/>
</dbReference>
<keyword evidence="4" id="KW-1185">Reference proteome</keyword>
<dbReference type="RefSeq" id="WP_158986785.1">
    <property type="nucleotide sequence ID" value="NZ_BAABKY010000002.1"/>
</dbReference>
<feature type="domain" description="CHRD" evidence="2">
    <location>
        <begin position="28"/>
        <end position="170"/>
    </location>
</feature>
<evidence type="ECO:0000313" key="3">
    <source>
        <dbReference type="EMBL" id="GAA5072839.1"/>
    </source>
</evidence>
<comment type="caution">
    <text evidence="3">The sequence shown here is derived from an EMBL/GenBank/DDBJ whole genome shotgun (WGS) entry which is preliminary data.</text>
</comment>
<evidence type="ECO:0000256" key="1">
    <source>
        <dbReference type="SAM" id="SignalP"/>
    </source>
</evidence>
<proteinExistence type="predicted"/>
<feature type="signal peptide" evidence="1">
    <location>
        <begin position="1"/>
        <end position="20"/>
    </location>
</feature>